<keyword evidence="1" id="KW-1133">Transmembrane helix</keyword>
<dbReference type="EMBL" id="FOSP01000006">
    <property type="protein sequence ID" value="SFK42844.1"/>
    <property type="molecule type" value="Genomic_DNA"/>
</dbReference>
<proteinExistence type="predicted"/>
<accession>A0A1I3ZFE9</accession>
<organism evidence="2 3">
    <name type="scientific">Nitrosomonas aestuarii</name>
    <dbReference type="NCBI Taxonomy" id="52441"/>
    <lineage>
        <taxon>Bacteria</taxon>
        <taxon>Pseudomonadati</taxon>
        <taxon>Pseudomonadota</taxon>
        <taxon>Betaproteobacteria</taxon>
        <taxon>Nitrosomonadales</taxon>
        <taxon>Nitrosomonadaceae</taxon>
        <taxon>Nitrosomonas</taxon>
    </lineage>
</organism>
<sequence length="365" mass="40710">MLQKIHLWVGIVIGAIFSLSGLTGSILVFDDELDVYFNSNLWHVSPQPEPVRLDEATDKVRIEFPKHTLLLARLPREPNRSIEYWIENDKVIQLVYVNPWSLEILGKRDEHAGLLGFLHDFHVHLLAGDNGLLVNGFIGIVLLLTVLTGLWLAWPGWRKLLNALRIPRKESRLARWFALHRSVGLISMILLFSAALTGTAMVFYKQTNAALIAVFGGPGLPEPPLIEIVAPQVTPITPSELLKTAQSTVPDAQATWLRFPSHPQAPFVVRLKHPENSHPNGTSYVALNTVTGEVLMNHDAKYSGTGQQIADLKYPLHIGTAAGLPGRLLMFAAGLVPSLLFVTGLYTWWYRRQKPQAKFTKARLT</sequence>
<name>A0A1I3ZFE9_9PROT</name>
<evidence type="ECO:0000313" key="3">
    <source>
        <dbReference type="Proteomes" id="UP000199533"/>
    </source>
</evidence>
<dbReference type="OrthoDB" id="9776609at2"/>
<feature type="transmembrane region" description="Helical" evidence="1">
    <location>
        <begin position="328"/>
        <end position="349"/>
    </location>
</feature>
<feature type="transmembrane region" description="Helical" evidence="1">
    <location>
        <begin position="7"/>
        <end position="29"/>
    </location>
</feature>
<dbReference type="RefSeq" id="WP_090697881.1">
    <property type="nucleotide sequence ID" value="NZ_FOSP01000006.1"/>
</dbReference>
<dbReference type="AlphaFoldDB" id="A0A1I3ZFE9"/>
<keyword evidence="3" id="KW-1185">Reference proteome</keyword>
<feature type="transmembrane region" description="Helical" evidence="1">
    <location>
        <begin position="132"/>
        <end position="157"/>
    </location>
</feature>
<reference evidence="3" key="1">
    <citation type="submission" date="2016-10" db="EMBL/GenBank/DDBJ databases">
        <authorList>
            <person name="Varghese N."/>
            <person name="Submissions S."/>
        </authorList>
    </citation>
    <scope>NUCLEOTIDE SEQUENCE [LARGE SCALE GENOMIC DNA]</scope>
    <source>
        <strain evidence="3">Nm69</strain>
    </source>
</reference>
<dbReference type="STRING" id="52441.SAMN05216302_100668"/>
<dbReference type="Pfam" id="PF03929">
    <property type="entry name" value="PepSY_TM"/>
    <property type="match status" value="1"/>
</dbReference>
<keyword evidence="1" id="KW-0472">Membrane</keyword>
<dbReference type="Proteomes" id="UP000199533">
    <property type="component" value="Unassembled WGS sequence"/>
</dbReference>
<evidence type="ECO:0000256" key="1">
    <source>
        <dbReference type="SAM" id="Phobius"/>
    </source>
</evidence>
<feature type="transmembrane region" description="Helical" evidence="1">
    <location>
        <begin position="178"/>
        <end position="204"/>
    </location>
</feature>
<protein>
    <submittedName>
        <fullName evidence="2">Uncharacterized iron-regulated membrane protein</fullName>
    </submittedName>
</protein>
<gene>
    <name evidence="2" type="ORF">SAMN05216302_100668</name>
</gene>
<keyword evidence="1" id="KW-0812">Transmembrane</keyword>
<evidence type="ECO:0000313" key="2">
    <source>
        <dbReference type="EMBL" id="SFK42844.1"/>
    </source>
</evidence>
<dbReference type="PANTHER" id="PTHR34219">
    <property type="entry name" value="IRON-REGULATED INNER MEMBRANE PROTEIN-RELATED"/>
    <property type="match status" value="1"/>
</dbReference>
<dbReference type="PANTHER" id="PTHR34219:SF3">
    <property type="entry name" value="BLL7967 PROTEIN"/>
    <property type="match status" value="1"/>
</dbReference>
<dbReference type="InterPro" id="IPR005625">
    <property type="entry name" value="PepSY-ass_TM"/>
</dbReference>